<evidence type="ECO:0000313" key="2">
    <source>
        <dbReference type="EMBL" id="PQV51541.1"/>
    </source>
</evidence>
<accession>A0A362XBE3</accession>
<organism evidence="2 3">
    <name type="scientific">Jejuia pallidilutea</name>
    <dbReference type="NCBI Taxonomy" id="504487"/>
    <lineage>
        <taxon>Bacteria</taxon>
        <taxon>Pseudomonadati</taxon>
        <taxon>Bacteroidota</taxon>
        <taxon>Flavobacteriia</taxon>
        <taxon>Flavobacteriales</taxon>
        <taxon>Flavobacteriaceae</taxon>
        <taxon>Jejuia</taxon>
    </lineage>
</organism>
<protein>
    <recommendedName>
        <fullName evidence="1">STAS domain-containing protein</fullName>
    </recommendedName>
</protein>
<dbReference type="AlphaFoldDB" id="A0A362XBE3"/>
<dbReference type="InterPro" id="IPR002645">
    <property type="entry name" value="STAS_dom"/>
</dbReference>
<evidence type="ECO:0000259" key="1">
    <source>
        <dbReference type="PROSITE" id="PS50801"/>
    </source>
</evidence>
<dbReference type="Proteomes" id="UP000251545">
    <property type="component" value="Unassembled WGS sequence"/>
</dbReference>
<name>A0A362XBE3_9FLAO</name>
<reference evidence="2 3" key="1">
    <citation type="submission" date="2018-02" db="EMBL/GenBank/DDBJ databases">
        <title>Genomic Encyclopedia of Archaeal and Bacterial Type Strains, Phase II (KMG-II): from individual species to whole genera.</title>
        <authorList>
            <person name="Goeker M."/>
        </authorList>
    </citation>
    <scope>NUCLEOTIDE SEQUENCE [LARGE SCALE GENOMIC DNA]</scope>
    <source>
        <strain evidence="2 3">DSM 21165</strain>
    </source>
</reference>
<dbReference type="RefSeq" id="WP_105472545.1">
    <property type="nucleotide sequence ID" value="NZ_PVEO01000001.1"/>
</dbReference>
<evidence type="ECO:0000313" key="3">
    <source>
        <dbReference type="Proteomes" id="UP000251545"/>
    </source>
</evidence>
<sequence>MDLNIISCNNFIKLKGVLNKNNVGIFQAELLKAYKKYNALTISIEELQTVDRFGVNALADFHTKSLRDNKELSIVGLGCKALYEHFKANEAMA</sequence>
<proteinExistence type="predicted"/>
<dbReference type="SUPFAM" id="SSF52091">
    <property type="entry name" value="SpoIIaa-like"/>
    <property type="match status" value="1"/>
</dbReference>
<gene>
    <name evidence="2" type="ORF">CLV33_101466</name>
</gene>
<feature type="domain" description="STAS" evidence="1">
    <location>
        <begin position="12"/>
        <end position="77"/>
    </location>
</feature>
<dbReference type="InterPro" id="IPR036513">
    <property type="entry name" value="STAS_dom_sf"/>
</dbReference>
<dbReference type="PROSITE" id="PS50801">
    <property type="entry name" value="STAS"/>
    <property type="match status" value="1"/>
</dbReference>
<dbReference type="EMBL" id="PVEO01000001">
    <property type="protein sequence ID" value="PQV51541.1"/>
    <property type="molecule type" value="Genomic_DNA"/>
</dbReference>
<comment type="caution">
    <text evidence="2">The sequence shown here is derived from an EMBL/GenBank/DDBJ whole genome shotgun (WGS) entry which is preliminary data.</text>
</comment>